<evidence type="ECO:0000313" key="5">
    <source>
        <dbReference type="Proteomes" id="UP000063781"/>
    </source>
</evidence>
<protein>
    <recommendedName>
        <fullName evidence="3">Mga helix-turn-helix domain-containing protein</fullName>
    </recommendedName>
</protein>
<dbReference type="InterPro" id="IPR036388">
    <property type="entry name" value="WH-like_DNA-bd_sf"/>
</dbReference>
<dbReference type="InterPro" id="IPR007737">
    <property type="entry name" value="Mga_HTH"/>
</dbReference>
<gene>
    <name evidence="4" type="ORF">AOC36_02000</name>
</gene>
<evidence type="ECO:0000256" key="2">
    <source>
        <dbReference type="ARBA" id="ARBA00023163"/>
    </source>
</evidence>
<evidence type="ECO:0000313" key="4">
    <source>
        <dbReference type="EMBL" id="AMC92798.1"/>
    </source>
</evidence>
<dbReference type="EMBL" id="CP013213">
    <property type="protein sequence ID" value="AMC92798.1"/>
    <property type="molecule type" value="Genomic_DNA"/>
</dbReference>
<keyword evidence="1" id="KW-0805">Transcription regulation</keyword>
<dbReference type="Proteomes" id="UP000063781">
    <property type="component" value="Chromosome"/>
</dbReference>
<dbReference type="Gene3D" id="1.10.10.10">
    <property type="entry name" value="Winged helix-like DNA-binding domain superfamily/Winged helix DNA-binding domain"/>
    <property type="match status" value="1"/>
</dbReference>
<name>A0A0X8GYK6_9FIRM</name>
<dbReference type="Pfam" id="PF05043">
    <property type="entry name" value="Mga"/>
    <property type="match status" value="1"/>
</dbReference>
<organism evidence="4 5">
    <name type="scientific">Erysipelothrix larvae</name>
    <dbReference type="NCBI Taxonomy" id="1514105"/>
    <lineage>
        <taxon>Bacteria</taxon>
        <taxon>Bacillati</taxon>
        <taxon>Bacillota</taxon>
        <taxon>Erysipelotrichia</taxon>
        <taxon>Erysipelotrichales</taxon>
        <taxon>Erysipelotrichaceae</taxon>
        <taxon>Erysipelothrix</taxon>
    </lineage>
</organism>
<reference evidence="4 5" key="1">
    <citation type="submission" date="2015-10" db="EMBL/GenBank/DDBJ databases">
        <title>Erysipelothrix larvae sp. LV19 isolated from the larval gut of the rhinoceros beetle, Trypoxylus dichotomus.</title>
        <authorList>
            <person name="Lim S."/>
            <person name="Kim B.-C."/>
        </authorList>
    </citation>
    <scope>NUCLEOTIDE SEQUENCE [LARGE SCALE GENOMIC DNA]</scope>
    <source>
        <strain evidence="4 5">LV19</strain>
    </source>
</reference>
<sequence>MSLSINRQFCRQVQALQYLSKVRTTVSIVDLSKVIGCSVPTLRADIRAFNTSLPCHVQLESLGKDGYFLSYPEGVSIPAVIMDLARETDVYRIIDGIFNNKKTTFERLASDLYLSTYSLKRILRQINVGLEDFNISISFSPLDFVGSETDIRYFLFSFYQEFNDFFAVDKDFELNALAYRELIEGSIDLIKPNIHISHFRATMWIMIIRNRIMYKHYVELDQTFRDRILKMYHYADFSNAFRNAFSNVFQITKLSDDEVMWAFVLILDCVSYSEPTCSLGEQCNREFILHRYVDLDLLERINLFLSSEFSPSLVEGDLLNKMRSYLINLDTLTLLSPQFQRTTEVVKVFAKEAIGEYYKIWMQHLYSKEGQNLFPLYFMEDIAVGLALMHFSLQSHLKHHNLKVLFAFQGESGYDDFLIQQTKFMIPQNIDSCYIIDEPITKVTLDHLNPNLIVSNYSLPNQEELSTRVVKLSHIPNLAEWTSLRNIIMDMTTFTS</sequence>
<dbReference type="PANTHER" id="PTHR30185:SF18">
    <property type="entry name" value="TRANSCRIPTIONAL REGULATOR MTLR"/>
    <property type="match status" value="1"/>
</dbReference>
<dbReference type="STRING" id="1514105.AOC36_02000"/>
<dbReference type="KEGG" id="erl:AOC36_02000"/>
<accession>A0A0X8GYK6</accession>
<feature type="domain" description="Mga helix-turn-helix" evidence="3">
    <location>
        <begin position="75"/>
        <end position="159"/>
    </location>
</feature>
<proteinExistence type="predicted"/>
<evidence type="ECO:0000256" key="1">
    <source>
        <dbReference type="ARBA" id="ARBA00023015"/>
    </source>
</evidence>
<evidence type="ECO:0000259" key="3">
    <source>
        <dbReference type="Pfam" id="PF05043"/>
    </source>
</evidence>
<keyword evidence="5" id="KW-1185">Reference proteome</keyword>
<dbReference type="PANTHER" id="PTHR30185">
    <property type="entry name" value="CRYPTIC BETA-GLUCOSIDE BGL OPERON ANTITERMINATOR"/>
    <property type="match status" value="1"/>
</dbReference>
<dbReference type="InterPro" id="IPR050661">
    <property type="entry name" value="BglG_antiterminators"/>
</dbReference>
<keyword evidence="2" id="KW-0804">Transcription</keyword>
<dbReference type="AlphaFoldDB" id="A0A0X8GYK6"/>